<comment type="caution">
    <text evidence="6">The sequence shown here is derived from an EMBL/GenBank/DDBJ whole genome shotgun (WGS) entry which is preliminary data.</text>
</comment>
<proteinExistence type="inferred from homology"/>
<protein>
    <submittedName>
        <fullName evidence="6">UTP--glucose-1-phosphate uridylyltransferase</fullName>
    </submittedName>
</protein>
<gene>
    <name evidence="6" type="ORF">DENIS_4139</name>
</gene>
<feature type="binding site" evidence="5">
    <location>
        <position position="81"/>
    </location>
    <ligand>
        <name>UTP</name>
        <dbReference type="ChEBI" id="CHEBI:46398"/>
    </ligand>
</feature>
<dbReference type="SUPFAM" id="SSF53448">
    <property type="entry name" value="Nucleotide-diphospho-sugar transferases"/>
    <property type="match status" value="1"/>
</dbReference>
<dbReference type="Proteomes" id="UP000288096">
    <property type="component" value="Unassembled WGS sequence"/>
</dbReference>
<evidence type="ECO:0000256" key="2">
    <source>
        <dbReference type="ARBA" id="ARBA00022679"/>
    </source>
</evidence>
<keyword evidence="2 6" id="KW-0808">Transferase</keyword>
<dbReference type="PANTHER" id="PTHR43511">
    <property type="match status" value="1"/>
</dbReference>
<dbReference type="EMBL" id="BEXT01000001">
    <property type="protein sequence ID" value="GBC63146.1"/>
    <property type="molecule type" value="Genomic_DNA"/>
</dbReference>
<reference evidence="7" key="1">
    <citation type="submission" date="2017-11" db="EMBL/GenBank/DDBJ databases">
        <authorList>
            <person name="Watanabe M."/>
            <person name="Kojima H."/>
        </authorList>
    </citation>
    <scope>NUCLEOTIDE SEQUENCE [LARGE SCALE GENOMIC DNA]</scope>
    <source>
        <strain evidence="7">Tokyo 01</strain>
    </source>
</reference>
<dbReference type="GO" id="GO:0006011">
    <property type="term" value="P:UDP-alpha-D-glucose metabolic process"/>
    <property type="evidence" value="ECO:0007669"/>
    <property type="project" value="InterPro"/>
</dbReference>
<evidence type="ECO:0000256" key="1">
    <source>
        <dbReference type="ARBA" id="ARBA00010401"/>
    </source>
</evidence>
<keyword evidence="7" id="KW-1185">Reference proteome</keyword>
<reference evidence="7" key="2">
    <citation type="submission" date="2019-01" db="EMBL/GenBank/DDBJ databases">
        <title>Genome sequence of Desulfonema ishimotonii strain Tokyo 01.</title>
        <authorList>
            <person name="Fukui M."/>
        </authorList>
    </citation>
    <scope>NUCLEOTIDE SEQUENCE [LARGE SCALE GENOMIC DNA]</scope>
    <source>
        <strain evidence="7">Tokyo 01</strain>
    </source>
</reference>
<evidence type="ECO:0000256" key="3">
    <source>
        <dbReference type="ARBA" id="ARBA00022695"/>
    </source>
</evidence>
<dbReference type="Pfam" id="PF01704">
    <property type="entry name" value="UDPGP"/>
    <property type="match status" value="1"/>
</dbReference>
<organism evidence="6 7">
    <name type="scientific">Desulfonema ishimotonii</name>
    <dbReference type="NCBI Taxonomy" id="45657"/>
    <lineage>
        <taxon>Bacteria</taxon>
        <taxon>Pseudomonadati</taxon>
        <taxon>Thermodesulfobacteriota</taxon>
        <taxon>Desulfobacteria</taxon>
        <taxon>Desulfobacterales</taxon>
        <taxon>Desulfococcaceae</taxon>
        <taxon>Desulfonema</taxon>
    </lineage>
</organism>
<feature type="binding site" evidence="5">
    <location>
        <position position="196"/>
    </location>
    <ligand>
        <name>UTP</name>
        <dbReference type="ChEBI" id="CHEBI:46398"/>
    </ligand>
</feature>
<evidence type="ECO:0000313" key="6">
    <source>
        <dbReference type="EMBL" id="GBC63146.1"/>
    </source>
</evidence>
<evidence type="ECO:0000313" key="7">
    <source>
        <dbReference type="Proteomes" id="UP000288096"/>
    </source>
</evidence>
<name>A0A401G1R4_9BACT</name>
<dbReference type="InterPro" id="IPR029044">
    <property type="entry name" value="Nucleotide-diphossugar_trans"/>
</dbReference>
<dbReference type="Gene3D" id="2.160.10.10">
    <property type="entry name" value="Hexapeptide repeat proteins"/>
    <property type="match status" value="1"/>
</dbReference>
<dbReference type="Gene3D" id="3.90.550.10">
    <property type="entry name" value="Spore Coat Polysaccharide Biosynthesis Protein SpsA, Chain A"/>
    <property type="match status" value="1"/>
</dbReference>
<accession>A0A401G1R4</accession>
<comment type="similarity">
    <text evidence="1">Belongs to the UDPGP type 1 family.</text>
</comment>
<feature type="binding site" evidence="5">
    <location>
        <position position="341"/>
    </location>
    <ligand>
        <name>UTP</name>
        <dbReference type="ChEBI" id="CHEBI:46398"/>
    </ligand>
</feature>
<keyword evidence="3 6" id="KW-0548">Nucleotidyltransferase</keyword>
<dbReference type="InterPro" id="IPR016267">
    <property type="entry name" value="UDPGP_trans"/>
</dbReference>
<dbReference type="AlphaFoldDB" id="A0A401G1R4"/>
<feature type="binding site" evidence="5">
    <location>
        <position position="165"/>
    </location>
    <ligand>
        <name>UTP</name>
        <dbReference type="ChEBI" id="CHEBI:46398"/>
    </ligand>
</feature>
<feature type="binding site" evidence="4">
    <location>
        <position position="166"/>
    </location>
    <ligand>
        <name>substrate</name>
    </ligand>
</feature>
<sequence length="450" mass="49707">MEKDGLPPIVIDTFAYYYDKVITGETGLIRDDEIEAVDPDDIARWEALAPCAGAGKAARRHTVHIILNGGLGTSMGLTGPKSLLRVRNGRSFLEILLAQTEIRGVSLALMNSFSTHEDTLAALKAISPAHMPLSFLQHKFPKILRDGFAPATWPRNPEMEWNPPGHGDIYTALETSGMLDRLLASGITHAFISNSDNLGAKIDDALLGYFAEEGFPFMMEVARRTPADVKGGHLARHRDGHLLLRESAQCPADESDAFRDIDRYRFFNTNNLWVDLRFLKTLIQKSRTVRLPMILNPKFLDPRDESSPPVFQVETAMGAAISLFEGATAVSVPRTRFFPVKKCGDLLAVRSDYFLFSEGNGLVLNPARRSDTLKISLDPRYYGKIDQFDARFPQGVPSLVECESLTVEGDVRFEGGVRIRGTAGISNASDSQQVIREGSVVRGEFSLSHV</sequence>
<evidence type="ECO:0000256" key="5">
    <source>
        <dbReference type="PIRSR" id="PIRSR000806-2"/>
    </source>
</evidence>
<feature type="binding site" evidence="5">
    <location>
        <position position="137"/>
    </location>
    <ligand>
        <name>UTP</name>
        <dbReference type="ChEBI" id="CHEBI:46398"/>
    </ligand>
</feature>
<dbReference type="PIRSF" id="PIRSF000806">
    <property type="entry name" value="UDPGP"/>
    <property type="match status" value="1"/>
</dbReference>
<dbReference type="InterPro" id="IPR002618">
    <property type="entry name" value="UDPGP_fam"/>
</dbReference>
<dbReference type="GO" id="GO:0003983">
    <property type="term" value="F:UTP:glucose-1-phosphate uridylyltransferase activity"/>
    <property type="evidence" value="ECO:0007669"/>
    <property type="project" value="InterPro"/>
</dbReference>
<evidence type="ECO:0000256" key="4">
    <source>
        <dbReference type="PIRSR" id="PIRSR000806-1"/>
    </source>
</evidence>